<evidence type="ECO:0000313" key="3">
    <source>
        <dbReference type="EMBL" id="KAJ4833975.1"/>
    </source>
</evidence>
<dbReference type="PANTHER" id="PTHR31286:SF167">
    <property type="entry name" value="OS09G0268800 PROTEIN"/>
    <property type="match status" value="1"/>
</dbReference>
<proteinExistence type="predicted"/>
<dbReference type="EMBL" id="JAKUCV010004803">
    <property type="protein sequence ID" value="KAJ4833975.1"/>
    <property type="molecule type" value="Genomic_DNA"/>
</dbReference>
<dbReference type="Proteomes" id="UP001141552">
    <property type="component" value="Unassembled WGS sequence"/>
</dbReference>
<reference evidence="3" key="1">
    <citation type="submission" date="2022-02" db="EMBL/GenBank/DDBJ databases">
        <authorList>
            <person name="Henning P.M."/>
            <person name="McCubbin A.G."/>
            <person name="Shore J.S."/>
        </authorList>
    </citation>
    <scope>NUCLEOTIDE SEQUENCE</scope>
    <source>
        <strain evidence="3">F60SS</strain>
        <tissue evidence="3">Leaves</tissue>
    </source>
</reference>
<feature type="region of interest" description="Disordered" evidence="1">
    <location>
        <begin position="254"/>
        <end position="288"/>
    </location>
</feature>
<comment type="caution">
    <text evidence="3">The sequence shown here is derived from an EMBL/GenBank/DDBJ whole genome shotgun (WGS) entry which is preliminary data.</text>
</comment>
<dbReference type="InterPro" id="IPR025558">
    <property type="entry name" value="DUF4283"/>
</dbReference>
<evidence type="ECO:0000259" key="2">
    <source>
        <dbReference type="Pfam" id="PF14111"/>
    </source>
</evidence>
<gene>
    <name evidence="3" type="ORF">Tsubulata_027449</name>
</gene>
<feature type="domain" description="DUF4283" evidence="2">
    <location>
        <begin position="55"/>
        <end position="118"/>
    </location>
</feature>
<name>A0A9Q0FNU8_9ROSI</name>
<evidence type="ECO:0000256" key="1">
    <source>
        <dbReference type="SAM" id="MobiDB-lite"/>
    </source>
</evidence>
<dbReference type="OrthoDB" id="1750606at2759"/>
<accession>A0A9Q0FNU8</accession>
<reference evidence="3" key="2">
    <citation type="journal article" date="2023" name="Plants (Basel)">
        <title>Annotation of the Turnera subulata (Passifloraceae) Draft Genome Reveals the S-Locus Evolved after the Divergence of Turneroideae from Passifloroideae in a Stepwise Manner.</title>
        <authorList>
            <person name="Henning P.M."/>
            <person name="Roalson E.H."/>
            <person name="Mir W."/>
            <person name="McCubbin A.G."/>
            <person name="Shore J.S."/>
        </authorList>
    </citation>
    <scope>NUCLEOTIDE SEQUENCE</scope>
    <source>
        <strain evidence="3">F60SS</strain>
    </source>
</reference>
<protein>
    <recommendedName>
        <fullName evidence="2">DUF4283 domain-containing protein</fullName>
    </recommendedName>
</protein>
<feature type="compositionally biased region" description="Basic and acidic residues" evidence="1">
    <location>
        <begin position="260"/>
        <end position="270"/>
    </location>
</feature>
<dbReference type="PANTHER" id="PTHR31286">
    <property type="entry name" value="GLYCINE-RICH CELL WALL STRUCTURAL PROTEIN 1.8-LIKE"/>
    <property type="match status" value="1"/>
</dbReference>
<sequence>MATSSTELDRERSVSPAPLPIPVLELASDEEETSPHVSPVLVGTLVANFKRFLTKTIGEVLSRVWSLTKPVEIKEVKDNVFTFHFSSMAEKKQILLGSHWNFSGHLLCLKECSSTVSLSSIGFDEVSIWVQIHSLTPNQMILKKAKKIGGFFVAVETIELPLDNSPHWDKFYRMRVKVNLKEALPIGFLHKLPGDEAYWVQFQYENIGDYCAKVGHVEKDCPTLSDDRQRRKVQKDQISGILDIKATKRRNKRHLLKHSGSGEECSRAGETRGPQRQRVHLHISQQAP</sequence>
<dbReference type="AlphaFoldDB" id="A0A9Q0FNU8"/>
<organism evidence="3 4">
    <name type="scientific">Turnera subulata</name>
    <dbReference type="NCBI Taxonomy" id="218843"/>
    <lineage>
        <taxon>Eukaryota</taxon>
        <taxon>Viridiplantae</taxon>
        <taxon>Streptophyta</taxon>
        <taxon>Embryophyta</taxon>
        <taxon>Tracheophyta</taxon>
        <taxon>Spermatophyta</taxon>
        <taxon>Magnoliopsida</taxon>
        <taxon>eudicotyledons</taxon>
        <taxon>Gunneridae</taxon>
        <taxon>Pentapetalae</taxon>
        <taxon>rosids</taxon>
        <taxon>fabids</taxon>
        <taxon>Malpighiales</taxon>
        <taxon>Passifloraceae</taxon>
        <taxon>Turnera</taxon>
    </lineage>
</organism>
<keyword evidence="4" id="KW-1185">Reference proteome</keyword>
<dbReference type="Pfam" id="PF14111">
    <property type="entry name" value="DUF4283"/>
    <property type="match status" value="1"/>
</dbReference>
<dbReference type="InterPro" id="IPR040256">
    <property type="entry name" value="At4g02000-like"/>
</dbReference>
<evidence type="ECO:0000313" key="4">
    <source>
        <dbReference type="Proteomes" id="UP001141552"/>
    </source>
</evidence>